<organism evidence="1 2">
    <name type="scientific">Anabaena sphaerica FACHB-251</name>
    <dbReference type="NCBI Taxonomy" id="2692883"/>
    <lineage>
        <taxon>Bacteria</taxon>
        <taxon>Bacillati</taxon>
        <taxon>Cyanobacteriota</taxon>
        <taxon>Cyanophyceae</taxon>
        <taxon>Nostocales</taxon>
        <taxon>Nostocaceae</taxon>
        <taxon>Anabaena</taxon>
    </lineage>
</organism>
<proteinExistence type="predicted"/>
<evidence type="ECO:0000313" key="1">
    <source>
        <dbReference type="EMBL" id="MBD2294632.1"/>
    </source>
</evidence>
<name>A0A926WIC7_9NOST</name>
<keyword evidence="2" id="KW-1185">Reference proteome</keyword>
<dbReference type="AlphaFoldDB" id="A0A926WIC7"/>
<dbReference type="RefSeq" id="WP_190561216.1">
    <property type="nucleotide sequence ID" value="NZ_JACJQU010000007.1"/>
</dbReference>
<dbReference type="EMBL" id="JACJQU010000007">
    <property type="protein sequence ID" value="MBD2294632.1"/>
    <property type="molecule type" value="Genomic_DNA"/>
</dbReference>
<reference evidence="2" key="1">
    <citation type="journal article" date="2020" name="ISME J.">
        <title>Comparative genomics reveals insights into cyanobacterial evolution and habitat adaptation.</title>
        <authorList>
            <person name="Chen M.Y."/>
            <person name="Teng W.K."/>
            <person name="Zhao L."/>
            <person name="Hu C.X."/>
            <person name="Zhou Y.K."/>
            <person name="Han B.P."/>
            <person name="Song L.R."/>
            <person name="Shu W.S."/>
        </authorList>
    </citation>
    <scope>NUCLEOTIDE SEQUENCE [LARGE SCALE GENOMIC DNA]</scope>
    <source>
        <strain evidence="2">FACHB-251</strain>
    </source>
</reference>
<sequence>MSGVIKLTDGTVIKGTDLDSVVALDSNKEEVEEYWDNEVVFYYRFYYCDGRVRDITSNKIDPSSEEDLLDAIDTM</sequence>
<comment type="caution">
    <text evidence="1">The sequence shown here is derived from an EMBL/GenBank/DDBJ whole genome shotgun (WGS) entry which is preliminary data.</text>
</comment>
<accession>A0A926WIC7</accession>
<evidence type="ECO:0000313" key="2">
    <source>
        <dbReference type="Proteomes" id="UP000662185"/>
    </source>
</evidence>
<dbReference type="Proteomes" id="UP000662185">
    <property type="component" value="Unassembled WGS sequence"/>
</dbReference>
<gene>
    <name evidence="1" type="ORF">H6G06_14375</name>
</gene>
<protein>
    <submittedName>
        <fullName evidence="1">Uncharacterized protein</fullName>
    </submittedName>
</protein>